<dbReference type="AlphaFoldDB" id="A0A172YAN8"/>
<evidence type="ECO:0000259" key="2">
    <source>
        <dbReference type="Pfam" id="PF13449"/>
    </source>
</evidence>
<dbReference type="EMBL" id="CP015243">
    <property type="protein sequence ID" value="ANF56085.1"/>
    <property type="molecule type" value="Genomic_DNA"/>
</dbReference>
<dbReference type="KEGG" id="haa:A5892_00220"/>
<dbReference type="Proteomes" id="UP000077875">
    <property type="component" value="Chromosome"/>
</dbReference>
<dbReference type="STRING" id="376489.A5892_00220"/>
<dbReference type="RefSeq" id="WP_064121079.1">
    <property type="nucleotide sequence ID" value="NZ_CP015243.1"/>
</dbReference>
<evidence type="ECO:0000313" key="4">
    <source>
        <dbReference type="Proteomes" id="UP000077875"/>
    </source>
</evidence>
<feature type="signal peptide" evidence="1">
    <location>
        <begin position="1"/>
        <end position="19"/>
    </location>
</feature>
<proteinExistence type="predicted"/>
<evidence type="ECO:0000256" key="1">
    <source>
        <dbReference type="SAM" id="SignalP"/>
    </source>
</evidence>
<protein>
    <recommendedName>
        <fullName evidence="2">Phytase-like domain-containing protein</fullName>
    </recommendedName>
</protein>
<dbReference type="Pfam" id="PF13449">
    <property type="entry name" value="Phytase-like"/>
    <property type="match status" value="1"/>
</dbReference>
<dbReference type="PROSITE" id="PS51257">
    <property type="entry name" value="PROKAR_LIPOPROTEIN"/>
    <property type="match status" value="1"/>
</dbReference>
<evidence type="ECO:0000313" key="3">
    <source>
        <dbReference type="EMBL" id="ANF56085.1"/>
    </source>
</evidence>
<organism evidence="3 4">
    <name type="scientific">Halotalea alkalilenta</name>
    <dbReference type="NCBI Taxonomy" id="376489"/>
    <lineage>
        <taxon>Bacteria</taxon>
        <taxon>Pseudomonadati</taxon>
        <taxon>Pseudomonadota</taxon>
        <taxon>Gammaproteobacteria</taxon>
        <taxon>Oceanospirillales</taxon>
        <taxon>Halomonadaceae</taxon>
        <taxon>Halotalea</taxon>
    </lineage>
</organism>
<keyword evidence="1" id="KW-0732">Signal</keyword>
<sequence>MRALALYHLIAALGLAACAPTGPFMLGGPEGGGEATGVGLCGTLKLPGRMPDGTALGGISALAYDATNDVLYMLADRARVFTARALFDDDRLVRLELLDSFTLLDANGDQLRMPRSDSESMALSVAADGARTLLVGFERDHRIQRFSLDPKRLGIPLDDPIRPEGVRSARNNGSLEAMTIHPRLGVIAGLEFSPRDLPRGETRLFDLHGNEWRYRLAEAAGSGLTAMAPLDDGLLTLERAFKPFHPLVISLRKVTLEANGEAHVETLARFASDQGWRLDNFEGLTLIGDHRYLMASDNNYLPIQSSLLSCVEVPGASEKR</sequence>
<name>A0A172YAN8_9GAMM</name>
<accession>A0A172YAN8</accession>
<dbReference type="SUPFAM" id="SSF50956">
    <property type="entry name" value="Thermostable phytase (3-phytase)"/>
    <property type="match status" value="1"/>
</dbReference>
<feature type="domain" description="Phytase-like" evidence="2">
    <location>
        <begin position="55"/>
        <end position="300"/>
    </location>
</feature>
<keyword evidence="4" id="KW-1185">Reference proteome</keyword>
<gene>
    <name evidence="3" type="ORF">A5892_00220</name>
</gene>
<dbReference type="InterPro" id="IPR027372">
    <property type="entry name" value="Phytase-like_dom"/>
</dbReference>
<reference evidence="3 4" key="1">
    <citation type="submission" date="2016-04" db="EMBL/GenBank/DDBJ databases">
        <title>Complete Genome Sequence of Halotalea alkalilenta IHB B 13600.</title>
        <authorList>
            <person name="Swarnkar M.K."/>
            <person name="Sharma A."/>
            <person name="Kaushal K."/>
            <person name="Soni R."/>
            <person name="Rana S."/>
            <person name="Singh A.K."/>
            <person name="Gulati A."/>
        </authorList>
    </citation>
    <scope>NUCLEOTIDE SEQUENCE [LARGE SCALE GENOMIC DNA]</scope>
    <source>
        <strain evidence="3 4">IHB B 13600</strain>
    </source>
</reference>
<feature type="chain" id="PRO_5008004549" description="Phytase-like domain-containing protein" evidence="1">
    <location>
        <begin position="20"/>
        <end position="320"/>
    </location>
</feature>